<gene>
    <name evidence="2" type="ORF">LV82_01305</name>
</gene>
<dbReference type="OrthoDB" id="7283678at2"/>
<comment type="caution">
    <text evidence="2">The sequence shown here is derived from an EMBL/GenBank/DDBJ whole genome shotgun (WGS) entry which is preliminary data.</text>
</comment>
<evidence type="ECO:0000313" key="2">
    <source>
        <dbReference type="EMBL" id="PPB81259.1"/>
    </source>
</evidence>
<dbReference type="Proteomes" id="UP000239736">
    <property type="component" value="Unassembled WGS sequence"/>
</dbReference>
<name>A0A2S5JIG9_9RHOB</name>
<dbReference type="AlphaFoldDB" id="A0A2S5JIG9"/>
<proteinExistence type="predicted"/>
<keyword evidence="1" id="KW-0812">Transmembrane</keyword>
<dbReference type="RefSeq" id="WP_104070104.1">
    <property type="nucleotide sequence ID" value="NZ_PRDS01000003.1"/>
</dbReference>
<sequence length="63" mass="7133">MNIRHLLRMAKWARNPPSERMVKLVLGVIAVCLVLAGAEWLGLLPDWFGLPARPPRPQIRPLP</sequence>
<dbReference type="EMBL" id="PRDS01000003">
    <property type="protein sequence ID" value="PPB81259.1"/>
    <property type="molecule type" value="Genomic_DNA"/>
</dbReference>
<keyword evidence="1" id="KW-1133">Transmembrane helix</keyword>
<protein>
    <submittedName>
        <fullName evidence="2">Uncharacterized protein</fullName>
    </submittedName>
</protein>
<reference evidence="2 3" key="1">
    <citation type="submission" date="2018-01" db="EMBL/GenBank/DDBJ databases">
        <title>Genomic Encyclopedia of Archaeal and Bacterial Type Strains, Phase II (KMG-II): from individual species to whole genera.</title>
        <authorList>
            <person name="Goeker M."/>
        </authorList>
    </citation>
    <scope>NUCLEOTIDE SEQUENCE [LARGE SCALE GENOMIC DNA]</scope>
    <source>
        <strain evidence="2 3">DSM 12048</strain>
    </source>
</reference>
<keyword evidence="3" id="KW-1185">Reference proteome</keyword>
<evidence type="ECO:0000256" key="1">
    <source>
        <dbReference type="SAM" id="Phobius"/>
    </source>
</evidence>
<evidence type="ECO:0000313" key="3">
    <source>
        <dbReference type="Proteomes" id="UP000239736"/>
    </source>
</evidence>
<feature type="transmembrane region" description="Helical" evidence="1">
    <location>
        <begin position="21"/>
        <end position="43"/>
    </location>
</feature>
<organism evidence="2 3">
    <name type="scientific">Albidovulum inexpectatum</name>
    <dbReference type="NCBI Taxonomy" id="196587"/>
    <lineage>
        <taxon>Bacteria</taxon>
        <taxon>Pseudomonadati</taxon>
        <taxon>Pseudomonadota</taxon>
        <taxon>Alphaproteobacteria</taxon>
        <taxon>Rhodobacterales</taxon>
        <taxon>Paracoccaceae</taxon>
        <taxon>Albidovulum</taxon>
    </lineage>
</organism>
<accession>A0A2S5JIG9</accession>
<keyword evidence="1" id="KW-0472">Membrane</keyword>